<dbReference type="AlphaFoldDB" id="A0A2T0TVD7"/>
<gene>
    <name evidence="3" type="ORF">LY71_10573</name>
</gene>
<keyword evidence="1" id="KW-0175">Coiled coil</keyword>
<evidence type="ECO:0000256" key="2">
    <source>
        <dbReference type="SAM" id="SignalP"/>
    </source>
</evidence>
<protein>
    <submittedName>
        <fullName evidence="3">Uncharacterized protein</fullName>
    </submittedName>
</protein>
<feature type="signal peptide" evidence="2">
    <location>
        <begin position="1"/>
        <end position="22"/>
    </location>
</feature>
<organism evidence="3 4">
    <name type="scientific">Geodermatophilus tzadiensis</name>
    <dbReference type="NCBI Taxonomy" id="1137988"/>
    <lineage>
        <taxon>Bacteria</taxon>
        <taxon>Bacillati</taxon>
        <taxon>Actinomycetota</taxon>
        <taxon>Actinomycetes</taxon>
        <taxon>Geodermatophilales</taxon>
        <taxon>Geodermatophilaceae</taxon>
        <taxon>Geodermatophilus</taxon>
    </lineage>
</organism>
<evidence type="ECO:0000313" key="4">
    <source>
        <dbReference type="Proteomes" id="UP000239210"/>
    </source>
</evidence>
<feature type="chain" id="PRO_5015461315" evidence="2">
    <location>
        <begin position="23"/>
        <end position="159"/>
    </location>
</feature>
<comment type="caution">
    <text evidence="3">The sequence shown here is derived from an EMBL/GenBank/DDBJ whole genome shotgun (WGS) entry which is preliminary data.</text>
</comment>
<evidence type="ECO:0000313" key="3">
    <source>
        <dbReference type="EMBL" id="PRY49629.1"/>
    </source>
</evidence>
<feature type="coiled-coil region" evidence="1">
    <location>
        <begin position="48"/>
        <end position="105"/>
    </location>
</feature>
<reference evidence="3 4" key="1">
    <citation type="submission" date="2018-03" db="EMBL/GenBank/DDBJ databases">
        <title>Genomic Encyclopedia of Archaeal and Bacterial Type Strains, Phase II (KMG-II): from individual species to whole genera.</title>
        <authorList>
            <person name="Goeker M."/>
        </authorList>
    </citation>
    <scope>NUCLEOTIDE SEQUENCE [LARGE SCALE GENOMIC DNA]</scope>
    <source>
        <strain evidence="3 4">DSM 45416</strain>
    </source>
</reference>
<keyword evidence="4" id="KW-1185">Reference proteome</keyword>
<sequence>MRLTVIGTLAAGVLLLSACTEAAPSAAPVATPSTPAWALFEGPSGLEVEAEQGARVTLEEQRQAAEDQRRQAEAAAAAARAAAEAAAAEEAAAQAAAEATAAEEATVVEEECIGYGCSPEQDAQINDLEVRCSDGTATVEECFGPGADANGNGIADVNE</sequence>
<keyword evidence="2" id="KW-0732">Signal</keyword>
<accession>A0A2T0TVD7</accession>
<dbReference type="EMBL" id="PVTG01000005">
    <property type="protein sequence ID" value="PRY49629.1"/>
    <property type="molecule type" value="Genomic_DNA"/>
</dbReference>
<evidence type="ECO:0000256" key="1">
    <source>
        <dbReference type="SAM" id="Coils"/>
    </source>
</evidence>
<proteinExistence type="predicted"/>
<dbReference type="Proteomes" id="UP000239210">
    <property type="component" value="Unassembled WGS sequence"/>
</dbReference>
<name>A0A2T0TVD7_9ACTN</name>
<dbReference type="PROSITE" id="PS51257">
    <property type="entry name" value="PROKAR_LIPOPROTEIN"/>
    <property type="match status" value="1"/>
</dbReference>